<accession>A0A7R8ZY69</accession>
<evidence type="ECO:0000256" key="2">
    <source>
        <dbReference type="ARBA" id="ARBA00016807"/>
    </source>
</evidence>
<protein>
    <recommendedName>
        <fullName evidence="2">Regulatory protein zeste</fullName>
    </recommendedName>
</protein>
<reference evidence="7" key="1">
    <citation type="submission" date="2020-11" db="EMBL/GenBank/DDBJ databases">
        <authorList>
            <person name="Tran Van P."/>
        </authorList>
    </citation>
    <scope>NUCLEOTIDE SEQUENCE</scope>
</reference>
<feature type="domain" description="Myb-like" evidence="6">
    <location>
        <begin position="38"/>
        <end position="111"/>
    </location>
</feature>
<feature type="region of interest" description="Disordered" evidence="5">
    <location>
        <begin position="201"/>
        <end position="227"/>
    </location>
</feature>
<evidence type="ECO:0000259" key="6">
    <source>
        <dbReference type="PROSITE" id="PS50090"/>
    </source>
</evidence>
<dbReference type="InterPro" id="IPR028002">
    <property type="entry name" value="Myb_DNA-bind_5"/>
</dbReference>
<gene>
    <name evidence="7" type="ORF">DSTB1V02_LOCUS779</name>
</gene>
<dbReference type="AlphaFoldDB" id="A0A7R8ZY69"/>
<evidence type="ECO:0000256" key="4">
    <source>
        <dbReference type="SAM" id="Coils"/>
    </source>
</evidence>
<dbReference type="EMBL" id="CAJPEV010000061">
    <property type="protein sequence ID" value="CAG0879836.1"/>
    <property type="molecule type" value="Genomic_DNA"/>
</dbReference>
<dbReference type="InterPro" id="IPR001005">
    <property type="entry name" value="SANT/Myb"/>
</dbReference>
<feature type="region of interest" description="Disordered" evidence="5">
    <location>
        <begin position="1"/>
        <end position="35"/>
    </location>
</feature>
<evidence type="ECO:0000256" key="5">
    <source>
        <dbReference type="SAM" id="MobiDB-lite"/>
    </source>
</evidence>
<dbReference type="PANTHER" id="PTHR23098">
    <property type="entry name" value="AGAP001331-PA-RELATED"/>
    <property type="match status" value="1"/>
</dbReference>
<dbReference type="PANTHER" id="PTHR23098:SF16">
    <property type="entry name" value="REGULATORY PROTEIN ZESTE"/>
    <property type="match status" value="1"/>
</dbReference>
<comment type="function">
    <text evidence="3">Involved in transvection phenomena (= synapsis-dependent gene expression), where the synaptic pairing of chromosomes carrying genes with which zeste interacts influences the expression of these genes. Zeste binds to DNA and stimulates transcription from a nearby promoter.</text>
</comment>
<feature type="compositionally biased region" description="Basic and acidic residues" evidence="5">
    <location>
        <begin position="9"/>
        <end position="26"/>
    </location>
</feature>
<dbReference type="EMBL" id="LR899578">
    <property type="protein sequence ID" value="CAD7240772.1"/>
    <property type="molecule type" value="Genomic_DNA"/>
</dbReference>
<keyword evidence="8" id="KW-1185">Reference proteome</keyword>
<organism evidence="7">
    <name type="scientific">Darwinula stevensoni</name>
    <dbReference type="NCBI Taxonomy" id="69355"/>
    <lineage>
        <taxon>Eukaryota</taxon>
        <taxon>Metazoa</taxon>
        <taxon>Ecdysozoa</taxon>
        <taxon>Arthropoda</taxon>
        <taxon>Crustacea</taxon>
        <taxon>Oligostraca</taxon>
        <taxon>Ostracoda</taxon>
        <taxon>Podocopa</taxon>
        <taxon>Podocopida</taxon>
        <taxon>Darwinulocopina</taxon>
        <taxon>Darwinuloidea</taxon>
        <taxon>Darwinulidae</taxon>
        <taxon>Darwinula</taxon>
    </lineage>
</organism>
<evidence type="ECO:0000256" key="3">
    <source>
        <dbReference type="ARBA" id="ARBA00025466"/>
    </source>
</evidence>
<evidence type="ECO:0000256" key="1">
    <source>
        <dbReference type="ARBA" id="ARBA00011764"/>
    </source>
</evidence>
<dbReference type="Pfam" id="PF13873">
    <property type="entry name" value="Myb_DNA-bind_5"/>
    <property type="match status" value="1"/>
</dbReference>
<keyword evidence="4" id="KW-0175">Coiled coil</keyword>
<evidence type="ECO:0000313" key="8">
    <source>
        <dbReference type="Proteomes" id="UP000677054"/>
    </source>
</evidence>
<name>A0A7R8ZY69_9CRUS</name>
<sequence>MAADELPEDGAKKTEKKNSSRADDGNSHICSNKASPGRVRKRKVIFSENEKVCLIQEVKHYREILECRGNDSRALEQRTKAWEKIAKTIDPLNPSVKRTTAELKQKWRNMVKESRKEIAKVKQLTGTIVKEDLSLPTQMILGVFENDPSLMEVEQPCEENGSVSSLEVAASPQFHLNSSNNENIHFILPEDLVIATIREDSSGDAENPSSYEEDSFDEPDIPKNNLKRHMMTDSYRSLVAAKIRKTDLESSKIELEKQKLMLEIETMKLQKEKLLLEIQELRRS</sequence>
<dbReference type="OrthoDB" id="6783481at2759"/>
<feature type="coiled-coil region" evidence="4">
    <location>
        <begin position="238"/>
        <end position="284"/>
    </location>
</feature>
<proteinExistence type="predicted"/>
<evidence type="ECO:0000313" key="7">
    <source>
        <dbReference type="EMBL" id="CAD7240772.1"/>
    </source>
</evidence>
<dbReference type="GO" id="GO:0005634">
    <property type="term" value="C:nucleus"/>
    <property type="evidence" value="ECO:0007669"/>
    <property type="project" value="TreeGrafter"/>
</dbReference>
<dbReference type="Proteomes" id="UP000677054">
    <property type="component" value="Unassembled WGS sequence"/>
</dbReference>
<dbReference type="PROSITE" id="PS50090">
    <property type="entry name" value="MYB_LIKE"/>
    <property type="match status" value="1"/>
</dbReference>
<comment type="subunit">
    <text evidence="1">Self-associates forming complexes of several hundred monomers.</text>
</comment>